<keyword evidence="3" id="KW-1185">Reference proteome</keyword>
<reference evidence="2" key="1">
    <citation type="submission" date="2020-10" db="EMBL/GenBank/DDBJ databases">
        <authorList>
            <person name="Kikuchi T."/>
        </authorList>
    </citation>
    <scope>NUCLEOTIDE SEQUENCE</scope>
    <source>
        <strain evidence="2">NKZ352</strain>
    </source>
</reference>
<feature type="region of interest" description="Disordered" evidence="1">
    <location>
        <begin position="73"/>
        <end position="111"/>
    </location>
</feature>
<evidence type="ECO:0000313" key="3">
    <source>
        <dbReference type="Proteomes" id="UP000835052"/>
    </source>
</evidence>
<protein>
    <submittedName>
        <fullName evidence="2">Uncharacterized protein</fullName>
    </submittedName>
</protein>
<dbReference type="AlphaFoldDB" id="A0A8S1H871"/>
<accession>A0A8S1H871</accession>
<evidence type="ECO:0000256" key="1">
    <source>
        <dbReference type="SAM" id="MobiDB-lite"/>
    </source>
</evidence>
<sequence>MSTSSRSSSQSTLGRSKRLATINGFVDVEELTAWTIDVVNELFAQRRNDPNIEFEFKLTVDFKKTRLNATEKNRIMDRGLNSGDRNYKRGHPDGSLHSVGERLRLSSEQTR</sequence>
<dbReference type="Proteomes" id="UP000835052">
    <property type="component" value="Unassembled WGS sequence"/>
</dbReference>
<feature type="compositionally biased region" description="Basic and acidic residues" evidence="1">
    <location>
        <begin position="85"/>
        <end position="111"/>
    </location>
</feature>
<name>A0A8S1H871_9PELO</name>
<dbReference type="EMBL" id="CAJGYM010000026">
    <property type="protein sequence ID" value="CAD6192209.1"/>
    <property type="molecule type" value="Genomic_DNA"/>
</dbReference>
<comment type="caution">
    <text evidence="2">The sequence shown here is derived from an EMBL/GenBank/DDBJ whole genome shotgun (WGS) entry which is preliminary data.</text>
</comment>
<organism evidence="2 3">
    <name type="scientific">Caenorhabditis auriculariae</name>
    <dbReference type="NCBI Taxonomy" id="2777116"/>
    <lineage>
        <taxon>Eukaryota</taxon>
        <taxon>Metazoa</taxon>
        <taxon>Ecdysozoa</taxon>
        <taxon>Nematoda</taxon>
        <taxon>Chromadorea</taxon>
        <taxon>Rhabditida</taxon>
        <taxon>Rhabditina</taxon>
        <taxon>Rhabditomorpha</taxon>
        <taxon>Rhabditoidea</taxon>
        <taxon>Rhabditidae</taxon>
        <taxon>Peloderinae</taxon>
        <taxon>Caenorhabditis</taxon>
    </lineage>
</organism>
<evidence type="ECO:0000313" key="2">
    <source>
        <dbReference type="EMBL" id="CAD6192209.1"/>
    </source>
</evidence>
<gene>
    <name evidence="2" type="ORF">CAUJ_LOCUS8128</name>
</gene>
<proteinExistence type="predicted"/>